<keyword evidence="3" id="KW-1185">Reference proteome</keyword>
<feature type="region of interest" description="Disordered" evidence="1">
    <location>
        <begin position="95"/>
        <end position="116"/>
    </location>
</feature>
<sequence>SENPRVSRSNDYTLPGPCSYVIGRPLESIRQLTVTCRRHRKPAPRSSNFTDMRNPLRVKGSSDLVQTRLEEKVMPGTCAEEEKLLQLLGPGNSLSSGLLTNPANPALKRPFALQRQ</sequence>
<gene>
    <name evidence="2" type="ORF">P7K49_008395</name>
</gene>
<evidence type="ECO:0000313" key="3">
    <source>
        <dbReference type="Proteomes" id="UP001266305"/>
    </source>
</evidence>
<feature type="non-terminal residue" evidence="2">
    <location>
        <position position="1"/>
    </location>
</feature>
<reference evidence="2 3" key="1">
    <citation type="submission" date="2023-05" db="EMBL/GenBank/DDBJ databases">
        <title>B98-5 Cell Line De Novo Hybrid Assembly: An Optical Mapping Approach.</title>
        <authorList>
            <person name="Kananen K."/>
            <person name="Auerbach J.A."/>
            <person name="Kautto E."/>
            <person name="Blachly J.S."/>
        </authorList>
    </citation>
    <scope>NUCLEOTIDE SEQUENCE [LARGE SCALE GENOMIC DNA]</scope>
    <source>
        <strain evidence="2">B95-8</strain>
        <tissue evidence="2">Cell line</tissue>
    </source>
</reference>
<organism evidence="2 3">
    <name type="scientific">Saguinus oedipus</name>
    <name type="common">Cotton-top tamarin</name>
    <name type="synonym">Oedipomidas oedipus</name>
    <dbReference type="NCBI Taxonomy" id="9490"/>
    <lineage>
        <taxon>Eukaryota</taxon>
        <taxon>Metazoa</taxon>
        <taxon>Chordata</taxon>
        <taxon>Craniata</taxon>
        <taxon>Vertebrata</taxon>
        <taxon>Euteleostomi</taxon>
        <taxon>Mammalia</taxon>
        <taxon>Eutheria</taxon>
        <taxon>Euarchontoglires</taxon>
        <taxon>Primates</taxon>
        <taxon>Haplorrhini</taxon>
        <taxon>Platyrrhini</taxon>
        <taxon>Cebidae</taxon>
        <taxon>Callitrichinae</taxon>
        <taxon>Saguinus</taxon>
    </lineage>
</organism>
<protein>
    <submittedName>
        <fullName evidence="2">Uncharacterized protein</fullName>
    </submittedName>
</protein>
<dbReference type="EMBL" id="JASSZA010000004">
    <property type="protein sequence ID" value="KAK2114129.1"/>
    <property type="molecule type" value="Genomic_DNA"/>
</dbReference>
<comment type="caution">
    <text evidence="2">The sequence shown here is derived from an EMBL/GenBank/DDBJ whole genome shotgun (WGS) entry which is preliminary data.</text>
</comment>
<evidence type="ECO:0000313" key="2">
    <source>
        <dbReference type="EMBL" id="KAK2114129.1"/>
    </source>
</evidence>
<feature type="region of interest" description="Disordered" evidence="1">
    <location>
        <begin position="37"/>
        <end position="56"/>
    </location>
</feature>
<dbReference type="Proteomes" id="UP001266305">
    <property type="component" value="Unassembled WGS sequence"/>
</dbReference>
<name>A0ABQ9VZ77_SAGOE</name>
<accession>A0ABQ9VZ77</accession>
<evidence type="ECO:0000256" key="1">
    <source>
        <dbReference type="SAM" id="MobiDB-lite"/>
    </source>
</evidence>
<proteinExistence type="predicted"/>